<keyword evidence="3" id="KW-0342">GTP-binding</keyword>
<keyword evidence="7" id="KW-1185">Reference proteome</keyword>
<evidence type="ECO:0000256" key="2">
    <source>
        <dbReference type="ARBA" id="ARBA00022741"/>
    </source>
</evidence>
<dbReference type="InterPro" id="IPR045058">
    <property type="entry name" value="GIMA/IAN/Toc"/>
</dbReference>
<accession>A0AA88Y8D6</accession>
<protein>
    <recommendedName>
        <fullName evidence="5">AIG1-type G domain-containing protein</fullName>
    </recommendedName>
</protein>
<feature type="compositionally biased region" description="Basic residues" evidence="4">
    <location>
        <begin position="190"/>
        <end position="200"/>
    </location>
</feature>
<sequence length="583" mass="68487">NFCRVGMAIAESCTQMYRDVLHKEIKPADLLRMVSTTLIRGPLTKADLAKIENAEKDGYKAFDITLMYTLIRNFCTKLPFPTQGWGKIPHPNNKNLADDLERIRIIRNSFVHHVSDSRMEEREYQKIWTDLKQVAKRMEERSLGKYLEALQELETYMYRLTHAKWKKILATFNKWMAELGVGKRNQNKNVKLRRSPRNHKSGGTQEKTNQRTQDSVDNELPNLTYEEIRIVLLGKTGAGKSSTGNTLLRKKTGAGKSSASNTMLKKKTEFETAFSPKSCTKVCRRKEIFLREKKLVIIDTPGFFDTDIDSEIKEEKLAQEISRCVSMSTPGPHVFLYVQAPNKFSQEETNSVLKFFNCFGKNAEKFMIFILTRLDELQRNNTTLKKYMSEVPDHWKEILRKCDNRVIGIDNTSDGTLVQDHVLKNIMDLIEENGGEFYTNNMYNENMKRLRKLERQLSIKVDEKFQHCVGELEMKMKSTYKRELEKLRSETDKELEKVRRESTEDLNAVKMKEVKTKEEFTRKLTDVELRLRKEHEKELRKNLRDLQEKHAQEKEQLRRSFERKVDDKNDKRREGKLENMLRL</sequence>
<feature type="compositionally biased region" description="Polar residues" evidence="4">
    <location>
        <begin position="201"/>
        <end position="215"/>
    </location>
</feature>
<dbReference type="PROSITE" id="PS51720">
    <property type="entry name" value="G_AIG1"/>
    <property type="match status" value="1"/>
</dbReference>
<dbReference type="GO" id="GO:0005525">
    <property type="term" value="F:GTP binding"/>
    <property type="evidence" value="ECO:0007669"/>
    <property type="project" value="UniProtKB-KW"/>
</dbReference>
<dbReference type="Gene3D" id="3.40.50.300">
    <property type="entry name" value="P-loop containing nucleotide triphosphate hydrolases"/>
    <property type="match status" value="2"/>
</dbReference>
<evidence type="ECO:0000313" key="6">
    <source>
        <dbReference type="EMBL" id="KAK3099972.1"/>
    </source>
</evidence>
<gene>
    <name evidence="6" type="ORF">FSP39_012747</name>
</gene>
<evidence type="ECO:0000256" key="4">
    <source>
        <dbReference type="SAM" id="MobiDB-lite"/>
    </source>
</evidence>
<dbReference type="FunFam" id="3.40.50.300:FF:000366">
    <property type="entry name" value="GTPase, IMAP family member 2"/>
    <property type="match status" value="1"/>
</dbReference>
<dbReference type="SUPFAM" id="SSF52540">
    <property type="entry name" value="P-loop containing nucleoside triphosphate hydrolases"/>
    <property type="match status" value="1"/>
</dbReference>
<organism evidence="6 7">
    <name type="scientific">Pinctada imbricata</name>
    <name type="common">Atlantic pearl-oyster</name>
    <name type="synonym">Pinctada martensii</name>
    <dbReference type="NCBI Taxonomy" id="66713"/>
    <lineage>
        <taxon>Eukaryota</taxon>
        <taxon>Metazoa</taxon>
        <taxon>Spiralia</taxon>
        <taxon>Lophotrochozoa</taxon>
        <taxon>Mollusca</taxon>
        <taxon>Bivalvia</taxon>
        <taxon>Autobranchia</taxon>
        <taxon>Pteriomorphia</taxon>
        <taxon>Pterioida</taxon>
        <taxon>Pterioidea</taxon>
        <taxon>Pteriidae</taxon>
        <taxon>Pinctada</taxon>
    </lineage>
</organism>
<evidence type="ECO:0000313" key="7">
    <source>
        <dbReference type="Proteomes" id="UP001186944"/>
    </source>
</evidence>
<feature type="region of interest" description="Disordered" evidence="4">
    <location>
        <begin position="186"/>
        <end position="217"/>
    </location>
</feature>
<dbReference type="Pfam" id="PF04548">
    <property type="entry name" value="AIG1"/>
    <property type="match status" value="1"/>
</dbReference>
<evidence type="ECO:0000256" key="3">
    <source>
        <dbReference type="ARBA" id="ARBA00023134"/>
    </source>
</evidence>
<comment type="caution">
    <text evidence="6">The sequence shown here is derived from an EMBL/GenBank/DDBJ whole genome shotgun (WGS) entry which is preliminary data.</text>
</comment>
<evidence type="ECO:0000259" key="5">
    <source>
        <dbReference type="PROSITE" id="PS51720"/>
    </source>
</evidence>
<dbReference type="InterPro" id="IPR041249">
    <property type="entry name" value="HEPN_DZIP3"/>
</dbReference>
<dbReference type="PANTHER" id="PTHR10903">
    <property type="entry name" value="GTPASE, IMAP FAMILY MEMBER-RELATED"/>
    <property type="match status" value="1"/>
</dbReference>
<proteinExistence type="inferred from homology"/>
<name>A0AA88Y8D6_PINIB</name>
<evidence type="ECO:0000256" key="1">
    <source>
        <dbReference type="ARBA" id="ARBA00008535"/>
    </source>
</evidence>
<dbReference type="InterPro" id="IPR027417">
    <property type="entry name" value="P-loop_NTPase"/>
</dbReference>
<dbReference type="InterPro" id="IPR006703">
    <property type="entry name" value="G_AIG1"/>
</dbReference>
<dbReference type="EMBL" id="VSWD01000006">
    <property type="protein sequence ID" value="KAK3099972.1"/>
    <property type="molecule type" value="Genomic_DNA"/>
</dbReference>
<dbReference type="PANTHER" id="PTHR10903:SF184">
    <property type="entry name" value="GTP-BINDING PROTEIN A"/>
    <property type="match status" value="1"/>
</dbReference>
<keyword evidence="2" id="KW-0547">Nucleotide-binding</keyword>
<feature type="region of interest" description="Disordered" evidence="4">
    <location>
        <begin position="542"/>
        <end position="583"/>
    </location>
</feature>
<reference evidence="6" key="1">
    <citation type="submission" date="2019-08" db="EMBL/GenBank/DDBJ databases">
        <title>The improved chromosome-level genome for the pearl oyster Pinctada fucata martensii using PacBio sequencing and Hi-C.</title>
        <authorList>
            <person name="Zheng Z."/>
        </authorList>
    </citation>
    <scope>NUCLEOTIDE SEQUENCE</scope>
    <source>
        <strain evidence="6">ZZ-2019</strain>
        <tissue evidence="6">Adductor muscle</tissue>
    </source>
</reference>
<dbReference type="AlphaFoldDB" id="A0AA88Y8D6"/>
<comment type="similarity">
    <text evidence="1">Belongs to the TRAFAC class TrmE-Era-EngA-EngB-Septin-like GTPase superfamily. AIG1/Toc34/Toc159-like paraseptin GTPase family. IAN subfamily.</text>
</comment>
<dbReference type="Proteomes" id="UP001186944">
    <property type="component" value="Unassembled WGS sequence"/>
</dbReference>
<feature type="domain" description="AIG1-type G" evidence="5">
    <location>
        <begin position="225"/>
        <end position="447"/>
    </location>
</feature>
<dbReference type="Pfam" id="PF18738">
    <property type="entry name" value="HEPN_DZIP3"/>
    <property type="match status" value="1"/>
</dbReference>
<feature type="non-terminal residue" evidence="6">
    <location>
        <position position="1"/>
    </location>
</feature>